<organism evidence="1 2">
    <name type="scientific">Scortum barcoo</name>
    <name type="common">barcoo grunter</name>
    <dbReference type="NCBI Taxonomy" id="214431"/>
    <lineage>
        <taxon>Eukaryota</taxon>
        <taxon>Metazoa</taxon>
        <taxon>Chordata</taxon>
        <taxon>Craniata</taxon>
        <taxon>Vertebrata</taxon>
        <taxon>Euteleostomi</taxon>
        <taxon>Actinopterygii</taxon>
        <taxon>Neopterygii</taxon>
        <taxon>Teleostei</taxon>
        <taxon>Neoteleostei</taxon>
        <taxon>Acanthomorphata</taxon>
        <taxon>Eupercaria</taxon>
        <taxon>Centrarchiformes</taxon>
        <taxon>Terapontoidei</taxon>
        <taxon>Terapontidae</taxon>
        <taxon>Scortum</taxon>
    </lineage>
</organism>
<accession>A0ACB8VQ36</accession>
<sequence>AGYCAPTFSFLSVYISLFLSLVHRQAVSAEAGTMSTPTNPEVKELSPVDFIQLQQYIEYCSLKVKDVLREFDADGSLARHRHGECINEEGFRLFLKTYLEVEDFPVDLCQRLFRSFQNSEPTQEDSAKEVFLKDVSCYFSLLEDGQPRDKLEFAFKLYDRDGNGVLDSSEVDRIIAQMMHAAEYLGWDVSELRPVLKDMMTAIDADSSGTVSLEEWVEGGMNNVPLLVLLGLKMTQKDGQHLWRMKHFNKPVYCNVCQSMLLGLRKQGLCCTCCKYTVHGRCANRNPAPCTRTYVKSKKDTGVPAHDWVSGNCDSRKCDKCQKKIKSYQGLTGKHCVWCHTMRHDECADQEPTECTCGLLRDHVLPPWAIYPVIKERPNNVKNSCSGSTDDSELNITPDGQVLQIMPVRNTHPLLVFVNPKSGGKQGERVLHKFQYLLNPRQVYNLSNGGPGPGLSFFRNLQDYRILVCGGDGTVGWILDAIDKANLLVRPPVAVLPLGTGNDLARCLRWGGAYEMFLFEGYDGEDLSRILKDIEVSSRVLMDRWSVQVITDKNQEKGDPVPYEIINNYFSIGVDASIAHRFHTMREKHPQKFNSRMKNKLWYFEFATSETISASCKKLSESLTIECCGTPLDLSGLSLEGVAVLNIPSMHGGSNLWGETKKGDAKGLTSQDEPVIVDPEILKVTSQDLSDRRLEVVGLEGAMEMGQIYTGLKSAVRLAKTSQITIRTRKALPMQIDGEPWMQPPCTVNITLSFLFPVSNKMFNMTFRRLKKVNSSGPESGHASQDSDIYFPSSKSDSCRTADLPTNSSEVYNYRTLAYSGGTLPRNFKKGGGLQKWKPLTQSPEPQRKVVLLEKKEEESFGFEIQTYGLHHQDQNSVEMCTFVCKVHEDSPAQQAGLKVGDTIASVNEATVEGFLHKEIVQLIRACGNTLRLETVYSDSIRKAELEARLQYLKQTLHEKWDEYRSLMVQEQRLVHGIVMSDAEVYESLESAGVYGSLGTPSPAAQRALRCTGSTSSSASFLSTATEDDPLYQTCLYQADGSVDSDNTSADKKKAPQQPPQRQQRLRPASELFMAAKTQLTRSASTRSYMRGSTSSSSTSGEKQGGFNTLQRKPKQKSFRRRLLKFIPGLNRPLEEEESK</sequence>
<evidence type="ECO:0000313" key="1">
    <source>
        <dbReference type="EMBL" id="KAI3357731.1"/>
    </source>
</evidence>
<proteinExistence type="predicted"/>
<comment type="caution">
    <text evidence="1">The sequence shown here is derived from an EMBL/GenBank/DDBJ whole genome shotgun (WGS) entry which is preliminary data.</text>
</comment>
<feature type="non-terminal residue" evidence="1">
    <location>
        <position position="1"/>
    </location>
</feature>
<evidence type="ECO:0000313" key="2">
    <source>
        <dbReference type="Proteomes" id="UP000831701"/>
    </source>
</evidence>
<keyword evidence="2" id="KW-1185">Reference proteome</keyword>
<name>A0ACB8VQ36_9TELE</name>
<reference evidence="1" key="1">
    <citation type="submission" date="2022-04" db="EMBL/GenBank/DDBJ databases">
        <title>Jade perch genome.</title>
        <authorList>
            <person name="Chao B."/>
        </authorList>
    </citation>
    <scope>NUCLEOTIDE SEQUENCE</scope>
    <source>
        <strain evidence="1">CB-2022</strain>
    </source>
</reference>
<feature type="non-terminal residue" evidence="1">
    <location>
        <position position="1140"/>
    </location>
</feature>
<dbReference type="Proteomes" id="UP000831701">
    <property type="component" value="Chromosome 19"/>
</dbReference>
<dbReference type="EMBL" id="CM041549">
    <property type="protein sequence ID" value="KAI3357731.1"/>
    <property type="molecule type" value="Genomic_DNA"/>
</dbReference>
<gene>
    <name evidence="1" type="ORF">L3Q82_016137</name>
</gene>
<protein>
    <submittedName>
        <fullName evidence="1">Uncharacterized protein</fullName>
    </submittedName>
</protein>